<dbReference type="GO" id="GO:0048188">
    <property type="term" value="C:Set1C/COMPASS complex"/>
    <property type="evidence" value="ECO:0007669"/>
    <property type="project" value="InterPro"/>
</dbReference>
<dbReference type="GeneID" id="24424678"/>
<dbReference type="GO" id="GO:0032259">
    <property type="term" value="P:methylation"/>
    <property type="evidence" value="ECO:0007669"/>
    <property type="project" value="UniProtKB-KW"/>
</dbReference>
<evidence type="ECO:0000259" key="3">
    <source>
        <dbReference type="SMART" id="SM00449"/>
    </source>
</evidence>
<dbReference type="Proteomes" id="UP000002899">
    <property type="component" value="Chromosome III"/>
</dbReference>
<dbReference type="GO" id="GO:0000976">
    <property type="term" value="F:transcription cis-regulatory region binding"/>
    <property type="evidence" value="ECO:0007669"/>
    <property type="project" value="TreeGrafter"/>
</dbReference>
<dbReference type="RefSeq" id="XP_012648654.2">
    <property type="nucleotide sequence ID" value="XM_012793200.2"/>
</dbReference>
<dbReference type="GO" id="GO:0008168">
    <property type="term" value="F:methyltransferase activity"/>
    <property type="evidence" value="ECO:0007669"/>
    <property type="project" value="UniProtKB-KW"/>
</dbReference>
<keyword evidence="4" id="KW-0489">Methyltransferase</keyword>
<dbReference type="SMART" id="SM00449">
    <property type="entry name" value="SPRY"/>
    <property type="match status" value="1"/>
</dbReference>
<dbReference type="AlphaFoldDB" id="A0A1R4AB25"/>
<keyword evidence="5" id="KW-1185">Reference proteome</keyword>
<dbReference type="SUPFAM" id="SSF49899">
    <property type="entry name" value="Concanavalin A-like lectins/glucanases"/>
    <property type="match status" value="1"/>
</dbReference>
<dbReference type="OrthoDB" id="10266026at2759"/>
<dbReference type="EMBL" id="LN871598">
    <property type="protein sequence ID" value="SJK86212.1"/>
    <property type="molecule type" value="Genomic_DNA"/>
</dbReference>
<dbReference type="InterPro" id="IPR003877">
    <property type="entry name" value="SPRY_dom"/>
</dbReference>
<dbReference type="InterPro" id="IPR013320">
    <property type="entry name" value="ConA-like_dom_sf"/>
</dbReference>
<reference evidence="4 5" key="3">
    <citation type="journal article" date="2016" name="Sci. Rep.">
        <title>Genome-wide diversity and gene expression profiling of Babesia microti isolates identify polymorphic genes that mediate host-pathogen interactions.</title>
        <authorList>
            <person name="Silva J.C."/>
            <person name="Cornillot E."/>
            <person name="McCracken C."/>
            <person name="Usmani-Brown S."/>
            <person name="Dwivedi A."/>
            <person name="Ifeonu O.O."/>
            <person name="Crabtree J."/>
            <person name="Gotia H.T."/>
            <person name="Virji A.Z."/>
            <person name="Reynes C."/>
            <person name="Colinge J."/>
            <person name="Kumar V."/>
            <person name="Lawres L."/>
            <person name="Pazzi J.E."/>
            <person name="Pablo J.V."/>
            <person name="Hung C."/>
            <person name="Brancato J."/>
            <person name="Kumari P."/>
            <person name="Orvis J."/>
            <person name="Tretina K."/>
            <person name="Chibucos M."/>
            <person name="Ott S."/>
            <person name="Sadzewicz L."/>
            <person name="Sengamalay N."/>
            <person name="Shetty A.C."/>
            <person name="Su Q."/>
            <person name="Tallon L."/>
            <person name="Fraser C.M."/>
            <person name="Frutos R."/>
            <person name="Molina D.M."/>
            <person name="Krause P.J."/>
            <person name="Ben Mamoun C."/>
        </authorList>
    </citation>
    <scope>NUCLEOTIDE SEQUENCE [LARGE SCALE GENOMIC DNA]</scope>
    <source>
        <strain evidence="4 5">RI</strain>
    </source>
</reference>
<sequence length="310" mass="34984">MSIFLRQEPEHNCFDYRYAASDPGVKFSDDRLRIIGSKQWNTALARGCAYHGQWYYECTIAEPSPNWMQFSLYGWDDTCSTISSLLKALPSLKDSIFPSVRVGWGTRLMKLDSPLGYSPFSYCISQINGDLIYAKKTHPGGENAHTLQVGDVIGCAINLCQPIFNLEDPRGNPDLWPFTKCGLLCNVTKECTLPPLIINKNSFASFSVNGKWLNNTIKPIYCAEYHPAVSTYMGSSVTINLGPKFKYNPPNRKYKAACYMCESKYPCKEDLVKYWVFADTNLMHPKVKDKLKKLNIEGVVTLAQAELGFD</sequence>
<evidence type="ECO:0000256" key="2">
    <source>
        <dbReference type="ARBA" id="ARBA00023242"/>
    </source>
</evidence>
<reference evidence="4 5" key="1">
    <citation type="journal article" date="2012" name="Nucleic Acids Res.">
        <title>Sequencing of the smallest Apicomplexan genome from the human pathogen Babesia microti.</title>
        <authorList>
            <person name="Cornillot E."/>
            <person name="Hadj-Kaddour K."/>
            <person name="Dassouli A."/>
            <person name="Noel B."/>
            <person name="Ranwez V."/>
            <person name="Vacherie B."/>
            <person name="Augagneur Y."/>
            <person name="Bres V."/>
            <person name="Duclos A."/>
            <person name="Randazzo S."/>
            <person name="Carcy B."/>
            <person name="Debierre-Grockiego F."/>
            <person name="Delbecq S."/>
            <person name="Moubri-Menage K."/>
            <person name="Shams-Eldin H."/>
            <person name="Usmani-Brown S."/>
            <person name="Bringaud F."/>
            <person name="Wincker P."/>
            <person name="Vivares C.P."/>
            <person name="Schwarz R.T."/>
            <person name="Schetters T.P."/>
            <person name="Krause P.J."/>
            <person name="Gorenflot A."/>
            <person name="Berry V."/>
            <person name="Barbe V."/>
            <person name="Ben Mamoun C."/>
        </authorList>
    </citation>
    <scope>NUCLEOTIDE SEQUENCE [LARGE SCALE GENOMIC DNA]</scope>
    <source>
        <strain evidence="4 5">RI</strain>
    </source>
</reference>
<accession>A0A1R4AB25</accession>
<evidence type="ECO:0000256" key="1">
    <source>
        <dbReference type="ARBA" id="ARBA00004123"/>
    </source>
</evidence>
<protein>
    <submittedName>
        <fullName evidence="4">Set1/Ash2 histone methyltransferase complex subunit ASH2</fullName>
    </submittedName>
</protein>
<organism evidence="4 5">
    <name type="scientific">Babesia microti (strain RI)</name>
    <dbReference type="NCBI Taxonomy" id="1133968"/>
    <lineage>
        <taxon>Eukaryota</taxon>
        <taxon>Sar</taxon>
        <taxon>Alveolata</taxon>
        <taxon>Apicomplexa</taxon>
        <taxon>Aconoidasida</taxon>
        <taxon>Piroplasmida</taxon>
        <taxon>Babesiidae</taxon>
        <taxon>Babesia</taxon>
    </lineage>
</organism>
<dbReference type="Gene3D" id="2.60.120.920">
    <property type="match status" value="1"/>
</dbReference>
<keyword evidence="2" id="KW-0539">Nucleus</keyword>
<dbReference type="VEuPathDB" id="PiroplasmaDB:BMR1_03g00215"/>
<dbReference type="PANTHER" id="PTHR10598">
    <property type="entry name" value="SET1/ASH2 HISTONE METHYLTRANSFERASE COMPLEX SUBUNIT ASH2"/>
    <property type="match status" value="1"/>
</dbReference>
<comment type="subcellular location">
    <subcellularLocation>
        <location evidence="1">Nucleus</location>
    </subcellularLocation>
</comment>
<dbReference type="KEGG" id="bmic:BMR1_03g00215"/>
<evidence type="ECO:0000313" key="5">
    <source>
        <dbReference type="Proteomes" id="UP000002899"/>
    </source>
</evidence>
<dbReference type="InterPro" id="IPR043136">
    <property type="entry name" value="B30.2/SPRY_sf"/>
</dbReference>
<reference evidence="4 5" key="2">
    <citation type="journal article" date="2013" name="PLoS ONE">
        <title>Whole genome mapping and re-organization of the nuclear and mitochondrial genomes of Babesia microti isolates.</title>
        <authorList>
            <person name="Cornillot E."/>
            <person name="Dassouli A."/>
            <person name="Garg A."/>
            <person name="Pachikara N."/>
            <person name="Randazzo S."/>
            <person name="Depoix D."/>
            <person name="Carcy B."/>
            <person name="Delbecq S."/>
            <person name="Frutos R."/>
            <person name="Silva J.C."/>
            <person name="Sutton R."/>
            <person name="Krause P.J."/>
            <person name="Mamoun C.B."/>
        </authorList>
    </citation>
    <scope>NUCLEOTIDE SEQUENCE [LARGE SCALE GENOMIC DNA]</scope>
    <source>
        <strain evidence="4 5">RI</strain>
    </source>
</reference>
<feature type="domain" description="SPRY" evidence="3">
    <location>
        <begin position="51"/>
        <end position="245"/>
    </location>
</feature>
<gene>
    <name evidence="4" type="ORF">BMR1_03g00215</name>
</gene>
<dbReference type="InterPro" id="IPR037353">
    <property type="entry name" value="ASH2"/>
</dbReference>
<dbReference type="PANTHER" id="PTHR10598:SF0">
    <property type="entry name" value="SET1_ASH2 HISTONE METHYLTRANSFERASE COMPLEX SUBUNIT ASH2"/>
    <property type="match status" value="1"/>
</dbReference>
<name>A0A1R4AB25_BABMR</name>
<proteinExistence type="predicted"/>
<keyword evidence="4" id="KW-0808">Transferase</keyword>
<evidence type="ECO:0000313" key="4">
    <source>
        <dbReference type="EMBL" id="SJK86212.1"/>
    </source>
</evidence>
<dbReference type="CDD" id="cd12872">
    <property type="entry name" value="SPRY_Ash2"/>
    <property type="match status" value="1"/>
</dbReference>